<dbReference type="FunFam" id="3.30.420.100:FF:000001">
    <property type="entry name" value="50S ribosomal protein L18"/>
    <property type="match status" value="1"/>
</dbReference>
<dbReference type="InterPro" id="IPR057268">
    <property type="entry name" value="Ribosomal_L18"/>
</dbReference>
<name>A0AAW1RKB1_9CHLO</name>
<evidence type="ECO:0000256" key="7">
    <source>
        <dbReference type="ARBA" id="ARBA00082729"/>
    </source>
</evidence>
<evidence type="ECO:0000256" key="3">
    <source>
        <dbReference type="ARBA" id="ARBA00022884"/>
    </source>
</evidence>
<dbReference type="HAMAP" id="MF_01337_B">
    <property type="entry name" value="Ribosomal_uL18_B"/>
    <property type="match status" value="1"/>
</dbReference>
<dbReference type="GO" id="GO:0008097">
    <property type="term" value="F:5S rRNA binding"/>
    <property type="evidence" value="ECO:0007669"/>
    <property type="project" value="TreeGrafter"/>
</dbReference>
<dbReference type="CDD" id="cd00432">
    <property type="entry name" value="Ribosomal_L18_L5e"/>
    <property type="match status" value="1"/>
</dbReference>
<dbReference type="InterPro" id="IPR005484">
    <property type="entry name" value="Ribosomal_uL18_bac/plant/anim"/>
</dbReference>
<proteinExistence type="inferred from homology"/>
<dbReference type="GO" id="GO:1990904">
    <property type="term" value="C:ribonucleoprotein complex"/>
    <property type="evidence" value="ECO:0007669"/>
    <property type="project" value="UniProtKB-KW"/>
</dbReference>
<evidence type="ECO:0000256" key="2">
    <source>
        <dbReference type="ARBA" id="ARBA00022730"/>
    </source>
</evidence>
<comment type="caution">
    <text evidence="8">The sequence shown here is derived from an EMBL/GenBank/DDBJ whole genome shotgun (WGS) entry which is preliminary data.</text>
</comment>
<dbReference type="Pfam" id="PF00861">
    <property type="entry name" value="Ribosomal_L18p"/>
    <property type="match status" value="1"/>
</dbReference>
<evidence type="ECO:0000256" key="6">
    <source>
        <dbReference type="ARBA" id="ARBA00035303"/>
    </source>
</evidence>
<evidence type="ECO:0000256" key="4">
    <source>
        <dbReference type="ARBA" id="ARBA00022980"/>
    </source>
</evidence>
<dbReference type="GO" id="GO:0006412">
    <property type="term" value="P:translation"/>
    <property type="evidence" value="ECO:0007669"/>
    <property type="project" value="InterPro"/>
</dbReference>
<dbReference type="PANTHER" id="PTHR12899:SF3">
    <property type="entry name" value="LARGE RIBOSOMAL SUBUNIT PROTEIN UL18M"/>
    <property type="match status" value="1"/>
</dbReference>
<dbReference type="GO" id="GO:0003735">
    <property type="term" value="F:structural constituent of ribosome"/>
    <property type="evidence" value="ECO:0007669"/>
    <property type="project" value="InterPro"/>
</dbReference>
<keyword evidence="4" id="KW-0689">Ribosomal protein</keyword>
<keyword evidence="3" id="KW-0694">RNA-binding</keyword>
<evidence type="ECO:0000313" key="9">
    <source>
        <dbReference type="Proteomes" id="UP001445335"/>
    </source>
</evidence>
<dbReference type="EMBL" id="JALJOU010000034">
    <property type="protein sequence ID" value="KAK9834013.1"/>
    <property type="molecule type" value="Genomic_DNA"/>
</dbReference>
<dbReference type="SUPFAM" id="SSF53137">
    <property type="entry name" value="Translational machinery components"/>
    <property type="match status" value="1"/>
</dbReference>
<keyword evidence="5" id="KW-0687">Ribonucleoprotein</keyword>
<keyword evidence="9" id="KW-1185">Reference proteome</keyword>
<gene>
    <name evidence="8" type="ORF">WJX81_002969</name>
</gene>
<sequence length="142" mass="15400">MQCSAGRCLREGAGGFFVLAKQASRKERTQKRHKTIRSKVEGRPERPRLAVYRSNNHIYAQVIDDYVGNTLVAASTLTPEIRAKLNGSGGADKGAAQLVGQRIAELCLAKDISNVSFDRGGNIYHGRVKALADAAREVGLSF</sequence>
<dbReference type="InterPro" id="IPR004389">
    <property type="entry name" value="Ribosomal_uL18_bac-type"/>
</dbReference>
<evidence type="ECO:0000256" key="5">
    <source>
        <dbReference type="ARBA" id="ARBA00023274"/>
    </source>
</evidence>
<dbReference type="Gene3D" id="3.30.420.100">
    <property type="match status" value="1"/>
</dbReference>
<dbReference type="PANTHER" id="PTHR12899">
    <property type="entry name" value="39S RIBOSOMAL PROTEIN L18, MITOCHONDRIAL"/>
    <property type="match status" value="1"/>
</dbReference>
<evidence type="ECO:0000313" key="8">
    <source>
        <dbReference type="EMBL" id="KAK9834013.1"/>
    </source>
</evidence>
<protein>
    <recommendedName>
        <fullName evidence="6">Large ribosomal subunit protein uL18c</fullName>
    </recommendedName>
    <alternativeName>
        <fullName evidence="7">CL18</fullName>
    </alternativeName>
</protein>
<keyword evidence="2" id="KW-0699">rRNA-binding</keyword>
<dbReference type="Proteomes" id="UP001445335">
    <property type="component" value="Unassembled WGS sequence"/>
</dbReference>
<dbReference type="NCBIfam" id="TIGR00060">
    <property type="entry name" value="L18_bact"/>
    <property type="match status" value="1"/>
</dbReference>
<organism evidence="8 9">
    <name type="scientific">Elliptochloris bilobata</name>
    <dbReference type="NCBI Taxonomy" id="381761"/>
    <lineage>
        <taxon>Eukaryota</taxon>
        <taxon>Viridiplantae</taxon>
        <taxon>Chlorophyta</taxon>
        <taxon>core chlorophytes</taxon>
        <taxon>Trebouxiophyceae</taxon>
        <taxon>Trebouxiophyceae incertae sedis</taxon>
        <taxon>Elliptochloris clade</taxon>
        <taxon>Elliptochloris</taxon>
    </lineage>
</organism>
<dbReference type="GO" id="GO:0005840">
    <property type="term" value="C:ribosome"/>
    <property type="evidence" value="ECO:0007669"/>
    <property type="project" value="UniProtKB-KW"/>
</dbReference>
<reference evidence="8 9" key="1">
    <citation type="journal article" date="2024" name="Nat. Commun.">
        <title>Phylogenomics reveals the evolutionary origins of lichenization in chlorophyte algae.</title>
        <authorList>
            <person name="Puginier C."/>
            <person name="Libourel C."/>
            <person name="Otte J."/>
            <person name="Skaloud P."/>
            <person name="Haon M."/>
            <person name="Grisel S."/>
            <person name="Petersen M."/>
            <person name="Berrin J.G."/>
            <person name="Delaux P.M."/>
            <person name="Dal Grande F."/>
            <person name="Keller J."/>
        </authorList>
    </citation>
    <scope>NUCLEOTIDE SEQUENCE [LARGE SCALE GENOMIC DNA]</scope>
    <source>
        <strain evidence="8 9">SAG 245.80</strain>
    </source>
</reference>
<accession>A0AAW1RKB1</accession>
<evidence type="ECO:0000256" key="1">
    <source>
        <dbReference type="ARBA" id="ARBA00007116"/>
    </source>
</evidence>
<dbReference type="GO" id="GO:0005737">
    <property type="term" value="C:cytoplasm"/>
    <property type="evidence" value="ECO:0007669"/>
    <property type="project" value="UniProtKB-ARBA"/>
</dbReference>
<comment type="similarity">
    <text evidence="1">Belongs to the universal ribosomal protein uL18 family.</text>
</comment>
<dbReference type="AlphaFoldDB" id="A0AAW1RKB1"/>